<feature type="compositionally biased region" description="Basic and acidic residues" evidence="1">
    <location>
        <begin position="1"/>
        <end position="21"/>
    </location>
</feature>
<proteinExistence type="predicted"/>
<dbReference type="AlphaFoldDB" id="A0A1I7XMU8"/>
<organism evidence="2 3">
    <name type="scientific">Heterorhabditis bacteriophora</name>
    <name type="common">Entomopathogenic nematode worm</name>
    <dbReference type="NCBI Taxonomy" id="37862"/>
    <lineage>
        <taxon>Eukaryota</taxon>
        <taxon>Metazoa</taxon>
        <taxon>Ecdysozoa</taxon>
        <taxon>Nematoda</taxon>
        <taxon>Chromadorea</taxon>
        <taxon>Rhabditida</taxon>
        <taxon>Rhabditina</taxon>
        <taxon>Rhabditomorpha</taxon>
        <taxon>Strongyloidea</taxon>
        <taxon>Heterorhabditidae</taxon>
        <taxon>Heterorhabditis</taxon>
    </lineage>
</organism>
<feature type="compositionally biased region" description="Basic residues" evidence="1">
    <location>
        <begin position="22"/>
        <end position="34"/>
    </location>
</feature>
<dbReference type="Proteomes" id="UP000095283">
    <property type="component" value="Unplaced"/>
</dbReference>
<feature type="region of interest" description="Disordered" evidence="1">
    <location>
        <begin position="1"/>
        <end position="98"/>
    </location>
</feature>
<accession>A0A1I7XMU8</accession>
<sequence length="115" mass="13943">MSPMEKRSSERGRRRHDSTSRERRRRSSHYKSRDRRSDSPKMWPNKKIKEEVNSDAESPVHLNQSPVERDSRRSDRGRSPTSNRRYHSRRANSRDKERYVNHINSLIYFNLFCII</sequence>
<keyword evidence="2" id="KW-1185">Reference proteome</keyword>
<feature type="compositionally biased region" description="Basic and acidic residues" evidence="1">
    <location>
        <begin position="67"/>
        <end position="78"/>
    </location>
</feature>
<protein>
    <submittedName>
        <fullName evidence="3">RSRC2</fullName>
    </submittedName>
</protein>
<name>A0A1I7XMU8_HETBA</name>
<evidence type="ECO:0000256" key="1">
    <source>
        <dbReference type="SAM" id="MobiDB-lite"/>
    </source>
</evidence>
<dbReference type="WBParaSite" id="Hba_19057">
    <property type="protein sequence ID" value="Hba_19057"/>
    <property type="gene ID" value="Hba_19057"/>
</dbReference>
<evidence type="ECO:0000313" key="3">
    <source>
        <dbReference type="WBParaSite" id="Hba_19057"/>
    </source>
</evidence>
<evidence type="ECO:0000313" key="2">
    <source>
        <dbReference type="Proteomes" id="UP000095283"/>
    </source>
</evidence>
<reference evidence="3" key="1">
    <citation type="submission" date="2016-11" db="UniProtKB">
        <authorList>
            <consortium name="WormBaseParasite"/>
        </authorList>
    </citation>
    <scope>IDENTIFICATION</scope>
</reference>